<dbReference type="PANTHER" id="PTHR45138:SF9">
    <property type="entry name" value="DIGUANYLATE CYCLASE DGCM-RELATED"/>
    <property type="match status" value="1"/>
</dbReference>
<keyword evidence="1" id="KW-1133">Transmembrane helix</keyword>
<dbReference type="InterPro" id="IPR000160">
    <property type="entry name" value="GGDEF_dom"/>
</dbReference>
<feature type="transmembrane region" description="Helical" evidence="1">
    <location>
        <begin position="64"/>
        <end position="86"/>
    </location>
</feature>
<dbReference type="SUPFAM" id="SSF55073">
    <property type="entry name" value="Nucleotide cyclase"/>
    <property type="match status" value="1"/>
</dbReference>
<keyword evidence="1" id="KW-0812">Transmembrane</keyword>
<dbReference type="RefSeq" id="WP_265265233.1">
    <property type="nucleotide sequence ID" value="NZ_JAIHOM010000068.1"/>
</dbReference>
<dbReference type="CDD" id="cd01949">
    <property type="entry name" value="GGDEF"/>
    <property type="match status" value="1"/>
</dbReference>
<dbReference type="NCBIfam" id="TIGR00254">
    <property type="entry name" value="GGDEF"/>
    <property type="match status" value="1"/>
</dbReference>
<feature type="transmembrane region" description="Helical" evidence="1">
    <location>
        <begin position="98"/>
        <end position="116"/>
    </location>
</feature>
<dbReference type="InterPro" id="IPR050469">
    <property type="entry name" value="Diguanylate_Cyclase"/>
</dbReference>
<sequence length="394" mass="44828">MEFQSFIDPKTLILFTVFSYILKGILLKLAFNIRHKLFLKYLSLASFSFALGWLLFFLRFFIGINILSLSIANVFILLFPMLLICSIYSIKEESITPLYFKVNCFVLSLTFVVLTTKMNDQLLPGFYTSIFNGLYYGYAGFILLNHHPKKLVLSIITTLNLFISLILILRGCILMIGYLYPDIITANVISILLSFTLFFNLFCIDAQILCFPILDFIKTQGELEEVNIKLNEISQKDELTGIFNRRAFTEKLEQEKNKNPPTLLAIILFDLDYFKQINDQFGHDVGDLVLIQVAKIVQQGVRSHDMVVRYGGEEFVVVLSNTDWTEALAIAEKLRIAIATFPFSQENMTLPEQVTASFGVAVASSTNLSIDNLLKQADLALYRAKQQGRNQVCT</sequence>
<proteinExistence type="predicted"/>
<dbReference type="InterPro" id="IPR043128">
    <property type="entry name" value="Rev_trsase/Diguanyl_cyclase"/>
</dbReference>
<gene>
    <name evidence="3" type="ORF">K4A83_14005</name>
</gene>
<dbReference type="Proteomes" id="UP001526426">
    <property type="component" value="Unassembled WGS sequence"/>
</dbReference>
<evidence type="ECO:0000313" key="3">
    <source>
        <dbReference type="EMBL" id="MCW6037378.1"/>
    </source>
</evidence>
<reference evidence="3 4" key="1">
    <citation type="submission" date="2021-08" db="EMBL/GenBank/DDBJ databases">
        <title>Draft genome sequence of Spirulina subsalsa with high tolerance to salinity and hype-accumulation of phycocyanin.</title>
        <authorList>
            <person name="Pei H."/>
            <person name="Jiang L."/>
        </authorList>
    </citation>
    <scope>NUCLEOTIDE SEQUENCE [LARGE SCALE GENOMIC DNA]</scope>
    <source>
        <strain evidence="3 4">FACHB-351</strain>
    </source>
</reference>
<dbReference type="EMBL" id="JAIHOM010000068">
    <property type="protein sequence ID" value="MCW6037378.1"/>
    <property type="molecule type" value="Genomic_DNA"/>
</dbReference>
<name>A0ABT3L779_9CYAN</name>
<dbReference type="PROSITE" id="PS50887">
    <property type="entry name" value="GGDEF"/>
    <property type="match status" value="1"/>
</dbReference>
<dbReference type="SMART" id="SM00267">
    <property type="entry name" value="GGDEF"/>
    <property type="match status" value="1"/>
</dbReference>
<dbReference type="Pfam" id="PF00990">
    <property type="entry name" value="GGDEF"/>
    <property type="match status" value="1"/>
</dbReference>
<feature type="transmembrane region" description="Helical" evidence="1">
    <location>
        <begin position="151"/>
        <end position="178"/>
    </location>
</feature>
<dbReference type="PANTHER" id="PTHR45138">
    <property type="entry name" value="REGULATORY COMPONENTS OF SENSORY TRANSDUCTION SYSTEM"/>
    <property type="match status" value="1"/>
</dbReference>
<feature type="transmembrane region" description="Helical" evidence="1">
    <location>
        <begin position="12"/>
        <end position="31"/>
    </location>
</feature>
<feature type="transmembrane region" description="Helical" evidence="1">
    <location>
        <begin position="122"/>
        <end position="144"/>
    </location>
</feature>
<dbReference type="InterPro" id="IPR029787">
    <property type="entry name" value="Nucleotide_cyclase"/>
</dbReference>
<evidence type="ECO:0000259" key="2">
    <source>
        <dbReference type="PROSITE" id="PS50887"/>
    </source>
</evidence>
<organism evidence="3 4">
    <name type="scientific">Spirulina subsalsa FACHB-351</name>
    <dbReference type="NCBI Taxonomy" id="234711"/>
    <lineage>
        <taxon>Bacteria</taxon>
        <taxon>Bacillati</taxon>
        <taxon>Cyanobacteriota</taxon>
        <taxon>Cyanophyceae</taxon>
        <taxon>Spirulinales</taxon>
        <taxon>Spirulinaceae</taxon>
        <taxon>Spirulina</taxon>
    </lineage>
</organism>
<feature type="domain" description="GGDEF" evidence="2">
    <location>
        <begin position="262"/>
        <end position="394"/>
    </location>
</feature>
<protein>
    <submittedName>
        <fullName evidence="3">GGDEF domain-containing protein</fullName>
    </submittedName>
</protein>
<comment type="caution">
    <text evidence="3">The sequence shown here is derived from an EMBL/GenBank/DDBJ whole genome shotgun (WGS) entry which is preliminary data.</text>
</comment>
<keyword evidence="1" id="KW-0472">Membrane</keyword>
<evidence type="ECO:0000313" key="4">
    <source>
        <dbReference type="Proteomes" id="UP001526426"/>
    </source>
</evidence>
<evidence type="ECO:0000256" key="1">
    <source>
        <dbReference type="SAM" id="Phobius"/>
    </source>
</evidence>
<keyword evidence="4" id="KW-1185">Reference proteome</keyword>
<accession>A0ABT3L779</accession>
<feature type="transmembrane region" description="Helical" evidence="1">
    <location>
        <begin position="184"/>
        <end position="204"/>
    </location>
</feature>
<dbReference type="Gene3D" id="3.30.70.270">
    <property type="match status" value="1"/>
</dbReference>
<feature type="transmembrane region" description="Helical" evidence="1">
    <location>
        <begin position="38"/>
        <end position="58"/>
    </location>
</feature>